<evidence type="ECO:0000313" key="4">
    <source>
        <dbReference type="Proteomes" id="UP001378188"/>
    </source>
</evidence>
<evidence type="ECO:0000259" key="2">
    <source>
        <dbReference type="Pfam" id="PF01970"/>
    </source>
</evidence>
<name>A0AAW9RNZ3_9HYPH</name>
<evidence type="ECO:0000256" key="1">
    <source>
        <dbReference type="SAM" id="Phobius"/>
    </source>
</evidence>
<dbReference type="PANTHER" id="PTHR35342">
    <property type="entry name" value="TRICARBOXYLIC TRANSPORT PROTEIN"/>
    <property type="match status" value="1"/>
</dbReference>
<dbReference type="AlphaFoldDB" id="A0AAW9RNZ3"/>
<keyword evidence="4" id="KW-1185">Reference proteome</keyword>
<sequence>MDFIANLALGFSLAASPENLLLCMVGVMVGTMVGVLPGIGPVASIAILLPVTFGLPPVGALIMLAGIYYGAQYGGSTTSILVNIPGEASSVVTTLDGFQMAQQGRAGPALAIAAIGSFIAGTAGTLLVALLGEPLTNVALMFGAPEFFSLMLVGLILAIVLASGSVLKAIAMIFVGLLLSTIGADLQTGVPRLSFGLMELSEGVSFVVIAMGMFGIAEVLRNIQSPEQRGIVRGKVSNLMPTREDLRQSAGAIGRGTVIGSILGVLPGGGAVMSSFAAYTFEKRISRDPSRFGKGAIEGVAAPESANNAAAQTAFIPLLTLGIPGNAVMALFLGAMTMQGIVPGPQVMMIQPGLVWAVIVSMWIGNVMLVILNLPLIGIWVSMLRVPYRLLFPAILIFCCIGAYAVNNSSLDTILMGLFGLIGYWLIRHDFEPAPLILALVLGPLLEENLRRAVIISNGDPTIFLTRPLSAVLLVVAVLLLAVSILPSIRKRRQQVFAE</sequence>
<dbReference type="InterPro" id="IPR002823">
    <property type="entry name" value="DUF112_TM"/>
</dbReference>
<dbReference type="Pfam" id="PF01970">
    <property type="entry name" value="TctA"/>
    <property type="match status" value="1"/>
</dbReference>
<evidence type="ECO:0000313" key="3">
    <source>
        <dbReference type="EMBL" id="MEJ8570694.1"/>
    </source>
</evidence>
<keyword evidence="1" id="KW-1133">Transmembrane helix</keyword>
<gene>
    <name evidence="3" type="ORF">V3328_04375</name>
</gene>
<feature type="transmembrane region" description="Helical" evidence="1">
    <location>
        <begin position="469"/>
        <end position="489"/>
    </location>
</feature>
<feature type="transmembrane region" description="Helical" evidence="1">
    <location>
        <begin position="257"/>
        <end position="281"/>
    </location>
</feature>
<feature type="transmembrane region" description="Helical" evidence="1">
    <location>
        <begin position="354"/>
        <end position="380"/>
    </location>
</feature>
<feature type="domain" description="DUF112" evidence="2">
    <location>
        <begin position="20"/>
        <end position="438"/>
    </location>
</feature>
<comment type="caution">
    <text evidence="3">The sequence shown here is derived from an EMBL/GenBank/DDBJ whole genome shotgun (WGS) entry which is preliminary data.</text>
</comment>
<organism evidence="3 4">
    <name type="scientific">Microbaculum marinum</name>
    <dbReference type="NCBI Taxonomy" id="1764581"/>
    <lineage>
        <taxon>Bacteria</taxon>
        <taxon>Pseudomonadati</taxon>
        <taxon>Pseudomonadota</taxon>
        <taxon>Alphaproteobacteria</taxon>
        <taxon>Hyphomicrobiales</taxon>
        <taxon>Tepidamorphaceae</taxon>
        <taxon>Microbaculum</taxon>
    </lineage>
</organism>
<feature type="transmembrane region" description="Helical" evidence="1">
    <location>
        <begin position="20"/>
        <end position="39"/>
    </location>
</feature>
<dbReference type="EMBL" id="JAZHOF010000002">
    <property type="protein sequence ID" value="MEJ8570694.1"/>
    <property type="molecule type" value="Genomic_DNA"/>
</dbReference>
<dbReference type="RefSeq" id="WP_340328440.1">
    <property type="nucleotide sequence ID" value="NZ_JAZHOF010000002.1"/>
</dbReference>
<feature type="transmembrane region" description="Helical" evidence="1">
    <location>
        <begin position="314"/>
        <end position="333"/>
    </location>
</feature>
<reference evidence="3 4" key="1">
    <citation type="submission" date="2024-02" db="EMBL/GenBank/DDBJ databases">
        <title>Genome analysis and characterization of Microbaculum marinisediminis sp. nov., isolated from marine sediment.</title>
        <authorList>
            <person name="Du Z.-J."/>
            <person name="Ye Y.-Q."/>
            <person name="Zhang Z.-R."/>
            <person name="Yuan S.-M."/>
            <person name="Zhang X.-Y."/>
        </authorList>
    </citation>
    <scope>NUCLEOTIDE SEQUENCE [LARGE SCALE GENOMIC DNA]</scope>
    <source>
        <strain evidence="3 4">SDUM1044001</strain>
    </source>
</reference>
<keyword evidence="1" id="KW-0812">Transmembrane</keyword>
<feature type="transmembrane region" description="Helical" evidence="1">
    <location>
        <begin position="45"/>
        <end position="69"/>
    </location>
</feature>
<dbReference type="PANTHER" id="PTHR35342:SF5">
    <property type="entry name" value="TRICARBOXYLIC TRANSPORT PROTEIN"/>
    <property type="match status" value="1"/>
</dbReference>
<protein>
    <submittedName>
        <fullName evidence="3">Tripartite tricarboxylate transporter permease</fullName>
    </submittedName>
</protein>
<proteinExistence type="predicted"/>
<accession>A0AAW9RNZ3</accession>
<feature type="transmembrane region" description="Helical" evidence="1">
    <location>
        <begin position="386"/>
        <end position="406"/>
    </location>
</feature>
<dbReference type="Proteomes" id="UP001378188">
    <property type="component" value="Unassembled WGS sequence"/>
</dbReference>
<feature type="transmembrane region" description="Helical" evidence="1">
    <location>
        <begin position="166"/>
        <end position="184"/>
    </location>
</feature>
<feature type="transmembrane region" description="Helical" evidence="1">
    <location>
        <begin position="109"/>
        <end position="132"/>
    </location>
</feature>
<feature type="transmembrane region" description="Helical" evidence="1">
    <location>
        <begin position="204"/>
        <end position="223"/>
    </location>
</feature>
<keyword evidence="1" id="KW-0472">Membrane</keyword>